<dbReference type="RefSeq" id="WP_162356654.1">
    <property type="nucleotide sequence ID" value="NZ_CP048209.1"/>
</dbReference>
<dbReference type="KEGG" id="plyc:GXP70_11140"/>
<sequence>MLNKIVLSMATLRIFSGTLEIMAALIMLRLNQIDKALVVNSSLALVGPLVLISTTTIGLVGLSDKLSYGKMLWIVGGVACILIGALKK</sequence>
<organism evidence="2 3">
    <name type="scientific">Paenibacillus lycopersici</name>
    <dbReference type="NCBI Taxonomy" id="2704462"/>
    <lineage>
        <taxon>Bacteria</taxon>
        <taxon>Bacillati</taxon>
        <taxon>Bacillota</taxon>
        <taxon>Bacilli</taxon>
        <taxon>Bacillales</taxon>
        <taxon>Paenibacillaceae</taxon>
        <taxon>Paenibacillus</taxon>
    </lineage>
</organism>
<accession>A0A6C0FY79</accession>
<evidence type="ECO:0000313" key="2">
    <source>
        <dbReference type="EMBL" id="QHT60431.1"/>
    </source>
</evidence>
<keyword evidence="1" id="KW-0472">Membrane</keyword>
<dbReference type="AlphaFoldDB" id="A0A6C0FY79"/>
<keyword evidence="1" id="KW-1133">Transmembrane helix</keyword>
<dbReference type="InterPro" id="IPR020390">
    <property type="entry name" value="Uncharacterised_YqhV"/>
</dbReference>
<evidence type="ECO:0000256" key="1">
    <source>
        <dbReference type="SAM" id="Phobius"/>
    </source>
</evidence>
<gene>
    <name evidence="2" type="ORF">GXP70_11140</name>
</gene>
<protein>
    <submittedName>
        <fullName evidence="2">YqhV family protein</fullName>
    </submittedName>
</protein>
<dbReference type="EMBL" id="CP048209">
    <property type="protein sequence ID" value="QHT60431.1"/>
    <property type="molecule type" value="Genomic_DNA"/>
</dbReference>
<proteinExistence type="predicted"/>
<keyword evidence="1" id="KW-0812">Transmembrane</keyword>
<feature type="transmembrane region" description="Helical" evidence="1">
    <location>
        <begin position="42"/>
        <end position="62"/>
    </location>
</feature>
<name>A0A6C0FY79_9BACL</name>
<feature type="transmembrane region" description="Helical" evidence="1">
    <location>
        <begin position="68"/>
        <end position="86"/>
    </location>
</feature>
<dbReference type="Proteomes" id="UP000476064">
    <property type="component" value="Chromosome"/>
</dbReference>
<evidence type="ECO:0000313" key="3">
    <source>
        <dbReference type="Proteomes" id="UP000476064"/>
    </source>
</evidence>
<keyword evidence="3" id="KW-1185">Reference proteome</keyword>
<reference evidence="2 3" key="1">
    <citation type="submission" date="2020-01" db="EMBL/GenBank/DDBJ databases">
        <title>Paenibacillus sp. nov., isolated from tomato rhizosphere.</title>
        <authorList>
            <person name="Weon H.-Y."/>
            <person name="Lee S.A."/>
        </authorList>
    </citation>
    <scope>NUCLEOTIDE SEQUENCE [LARGE SCALE GENOMIC DNA]</scope>
    <source>
        <strain evidence="2 3">12200R-189</strain>
    </source>
</reference>
<dbReference type="Pfam" id="PF10942">
    <property type="entry name" value="DUF2619"/>
    <property type="match status" value="1"/>
</dbReference>